<evidence type="ECO:0000313" key="4">
    <source>
        <dbReference type="Proteomes" id="UP000076584"/>
    </source>
</evidence>
<feature type="region of interest" description="Disordered" evidence="1">
    <location>
        <begin position="157"/>
        <end position="213"/>
    </location>
</feature>
<keyword evidence="2" id="KW-0812">Transmembrane</keyword>
<protein>
    <submittedName>
        <fullName evidence="3">Uncharacterized protein</fullName>
    </submittedName>
</protein>
<feature type="compositionally biased region" description="Polar residues" evidence="1">
    <location>
        <begin position="173"/>
        <end position="206"/>
    </location>
</feature>
<proteinExistence type="predicted"/>
<evidence type="ECO:0000256" key="1">
    <source>
        <dbReference type="SAM" id="MobiDB-lite"/>
    </source>
</evidence>
<dbReference type="Proteomes" id="UP000076584">
    <property type="component" value="Unassembled WGS sequence"/>
</dbReference>
<feature type="transmembrane region" description="Helical" evidence="2">
    <location>
        <begin position="30"/>
        <end position="50"/>
    </location>
</feature>
<comment type="caution">
    <text evidence="3">The sequence shown here is derived from an EMBL/GenBank/DDBJ whole genome shotgun (WGS) entry which is preliminary data.</text>
</comment>
<evidence type="ECO:0000313" key="3">
    <source>
        <dbReference type="EMBL" id="KZL82623.1"/>
    </source>
</evidence>
<name>A0A167CI84_COLIC</name>
<dbReference type="EMBL" id="LFIW01001378">
    <property type="protein sequence ID" value="KZL82623.1"/>
    <property type="molecule type" value="Genomic_DNA"/>
</dbReference>
<dbReference type="AlphaFoldDB" id="A0A167CI84"/>
<keyword evidence="4" id="KW-1185">Reference proteome</keyword>
<gene>
    <name evidence="3" type="ORF">CI238_04169</name>
</gene>
<keyword evidence="2" id="KW-0472">Membrane</keyword>
<accession>A0A167CI84</accession>
<organism evidence="3 4">
    <name type="scientific">Colletotrichum incanum</name>
    <name type="common">Soybean anthracnose fungus</name>
    <dbReference type="NCBI Taxonomy" id="1573173"/>
    <lineage>
        <taxon>Eukaryota</taxon>
        <taxon>Fungi</taxon>
        <taxon>Dikarya</taxon>
        <taxon>Ascomycota</taxon>
        <taxon>Pezizomycotina</taxon>
        <taxon>Sordariomycetes</taxon>
        <taxon>Hypocreomycetidae</taxon>
        <taxon>Glomerellales</taxon>
        <taxon>Glomerellaceae</taxon>
        <taxon>Colletotrichum</taxon>
        <taxon>Colletotrichum spaethianum species complex</taxon>
    </lineage>
</organism>
<evidence type="ECO:0000256" key="2">
    <source>
        <dbReference type="SAM" id="Phobius"/>
    </source>
</evidence>
<keyword evidence="2" id="KW-1133">Transmembrane helix</keyword>
<sequence length="213" mass="23895">MPAGGLELLRYSYMVFKSLHPVLFQSHHKIIKWTTFLPILAYFGVITVIGSHRSQYGHARCIYTLTSTMGGKAQSQEKVGNWFAALLKDFRNDCSSSSLHLVPERHRTWQTRNIPGKKDTGSSDKYGHQLVTIGGRGQSADRSGLPSKRRYSIKYNMAERDENSSEEQIIKPSESTHWSQNGGHDGSLTSKSSGQQRGIVVTTTNEVRPENRV</sequence>
<reference evidence="3 4" key="1">
    <citation type="submission" date="2015-06" db="EMBL/GenBank/DDBJ databases">
        <title>Survival trade-offs in plant roots during colonization by closely related pathogenic and mutualistic fungi.</title>
        <authorList>
            <person name="Hacquard S."/>
            <person name="Kracher B."/>
            <person name="Hiruma K."/>
            <person name="Weinman A."/>
            <person name="Muench P."/>
            <person name="Garrido Oter R."/>
            <person name="Ver Loren van Themaat E."/>
            <person name="Dallerey J.-F."/>
            <person name="Damm U."/>
            <person name="Henrissat B."/>
            <person name="Lespinet O."/>
            <person name="Thon M."/>
            <person name="Kemen E."/>
            <person name="McHardy A.C."/>
            <person name="Schulze-Lefert P."/>
            <person name="O'Connell R.J."/>
        </authorList>
    </citation>
    <scope>NUCLEOTIDE SEQUENCE [LARGE SCALE GENOMIC DNA]</scope>
    <source>
        <strain evidence="3 4">MAFF 238704</strain>
    </source>
</reference>